<evidence type="ECO:0000313" key="9">
    <source>
        <dbReference type="RefSeq" id="XP_015587047.1"/>
    </source>
</evidence>
<organism evidence="8 9">
    <name type="scientific">Cephus cinctus</name>
    <name type="common">Wheat stem sawfly</name>
    <dbReference type="NCBI Taxonomy" id="211228"/>
    <lineage>
        <taxon>Eukaryota</taxon>
        <taxon>Metazoa</taxon>
        <taxon>Ecdysozoa</taxon>
        <taxon>Arthropoda</taxon>
        <taxon>Hexapoda</taxon>
        <taxon>Insecta</taxon>
        <taxon>Pterygota</taxon>
        <taxon>Neoptera</taxon>
        <taxon>Endopterygota</taxon>
        <taxon>Hymenoptera</taxon>
        <taxon>Cephoidea</taxon>
        <taxon>Cephidae</taxon>
        <taxon>Cephus</taxon>
    </lineage>
</organism>
<evidence type="ECO:0000259" key="7">
    <source>
        <dbReference type="PROSITE" id="PS50157"/>
    </source>
</evidence>
<dbReference type="RefSeq" id="XP_015587047.1">
    <property type="nucleotide sequence ID" value="XM_015731561.2"/>
</dbReference>
<dbReference type="InterPro" id="IPR036236">
    <property type="entry name" value="Znf_C2H2_sf"/>
</dbReference>
<dbReference type="Pfam" id="PF13894">
    <property type="entry name" value="zf-C2H2_4"/>
    <property type="match status" value="1"/>
</dbReference>
<dbReference type="GeneID" id="107263891"/>
<protein>
    <submittedName>
        <fullName evidence="9">Zinc finger protein 155</fullName>
    </submittedName>
</protein>
<dbReference type="SMART" id="SM00355">
    <property type="entry name" value="ZnF_C2H2"/>
    <property type="match status" value="8"/>
</dbReference>
<feature type="compositionally biased region" description="Polar residues" evidence="6">
    <location>
        <begin position="16"/>
        <end position="36"/>
    </location>
</feature>
<feature type="domain" description="C2H2-type" evidence="7">
    <location>
        <begin position="244"/>
        <end position="271"/>
    </location>
</feature>
<dbReference type="PANTHER" id="PTHR24379:SF121">
    <property type="entry name" value="C2H2-TYPE DOMAIN-CONTAINING PROTEIN"/>
    <property type="match status" value="1"/>
</dbReference>
<feature type="region of interest" description="Disordered" evidence="6">
    <location>
        <begin position="62"/>
        <end position="91"/>
    </location>
</feature>
<dbReference type="SUPFAM" id="SSF57667">
    <property type="entry name" value="beta-beta-alpha zinc fingers"/>
    <property type="match status" value="2"/>
</dbReference>
<evidence type="ECO:0000256" key="1">
    <source>
        <dbReference type="ARBA" id="ARBA00022723"/>
    </source>
</evidence>
<feature type="region of interest" description="Disordered" evidence="6">
    <location>
        <begin position="394"/>
        <end position="423"/>
    </location>
</feature>
<sequence length="480" mass="54911">MLTLAESHGERLCEMNNEQTLPEVPSASTNESQSAHSDISNFIVITRLGSNDDDALVSDAITESEHDPSSPARMFSPTSDSKGSEKDTLPDNEDMINIKEETMEYIAPLVKIGTNEIFTDDTPDERSEEKVVENWIQRFCPLPLHYTDRGRPYLKCPACSAIFFVSSSFQRHFFSHVYKDADNFVCMFCEYSSDDSNNLLVHLGSHQNQCEKCNTSLTRMNSFQKHWAVSSVSFKIKRDRRGRFVCGLCKLVFDLLPQLKKHSFNHTCNKRKTYQCNECSGIFETKETLENHKCLKCPICGKTFDSIQRLKAHTTSMKHFLKCPICLYEFVLTVDHEKHLIMHTMTYYPHGYYVHCLEAIDRKSFQCELCSKIFYALSRLILHVHEEHGIENIRRDVPDEGPGQTVLATPKEEPPSDDEANGEYRTVDMNNLRKNVLKMEAGGSILLVPKQEPQKRNLSDANCEPVSLCWNGQYSVKSEL</sequence>
<evidence type="ECO:0000256" key="4">
    <source>
        <dbReference type="ARBA" id="ARBA00022833"/>
    </source>
</evidence>
<proteinExistence type="predicted"/>
<dbReference type="PROSITE" id="PS50157">
    <property type="entry name" value="ZINC_FINGER_C2H2_2"/>
    <property type="match status" value="3"/>
</dbReference>
<dbReference type="KEGG" id="ccin:107263891"/>
<dbReference type="AlphaFoldDB" id="A0AAJ7BIQ4"/>
<name>A0AAJ7BIQ4_CEPCN</name>
<gene>
    <name evidence="9" type="primary">LOC107263891</name>
</gene>
<reference evidence="9" key="1">
    <citation type="submission" date="2025-08" db="UniProtKB">
        <authorList>
            <consortium name="RefSeq"/>
        </authorList>
    </citation>
    <scope>IDENTIFICATION</scope>
</reference>
<evidence type="ECO:0000256" key="5">
    <source>
        <dbReference type="PROSITE-ProRule" id="PRU00042"/>
    </source>
</evidence>
<feature type="domain" description="C2H2-type" evidence="7">
    <location>
        <begin position="365"/>
        <end position="393"/>
    </location>
</feature>
<keyword evidence="3 5" id="KW-0863">Zinc-finger</keyword>
<keyword evidence="8" id="KW-1185">Reference proteome</keyword>
<feature type="region of interest" description="Disordered" evidence="6">
    <location>
        <begin position="1"/>
        <end position="36"/>
    </location>
</feature>
<dbReference type="PANTHER" id="PTHR24379">
    <property type="entry name" value="KRAB AND ZINC FINGER DOMAIN-CONTAINING"/>
    <property type="match status" value="1"/>
</dbReference>
<keyword evidence="1" id="KW-0479">Metal-binding</keyword>
<feature type="domain" description="C2H2-type" evidence="7">
    <location>
        <begin position="295"/>
        <end position="324"/>
    </location>
</feature>
<dbReference type="Gene3D" id="3.30.160.60">
    <property type="entry name" value="Classic Zinc Finger"/>
    <property type="match status" value="3"/>
</dbReference>
<accession>A0AAJ7BIQ4</accession>
<evidence type="ECO:0000256" key="2">
    <source>
        <dbReference type="ARBA" id="ARBA00022737"/>
    </source>
</evidence>
<keyword evidence="2" id="KW-0677">Repeat</keyword>
<evidence type="ECO:0000313" key="8">
    <source>
        <dbReference type="Proteomes" id="UP000694920"/>
    </source>
</evidence>
<dbReference type="Proteomes" id="UP000694920">
    <property type="component" value="Unplaced"/>
</dbReference>
<dbReference type="PROSITE" id="PS00028">
    <property type="entry name" value="ZINC_FINGER_C2H2_1"/>
    <property type="match status" value="5"/>
</dbReference>
<evidence type="ECO:0000256" key="6">
    <source>
        <dbReference type="SAM" id="MobiDB-lite"/>
    </source>
</evidence>
<dbReference type="GO" id="GO:0008270">
    <property type="term" value="F:zinc ion binding"/>
    <property type="evidence" value="ECO:0007669"/>
    <property type="project" value="UniProtKB-KW"/>
</dbReference>
<keyword evidence="4" id="KW-0862">Zinc</keyword>
<evidence type="ECO:0000256" key="3">
    <source>
        <dbReference type="ARBA" id="ARBA00022771"/>
    </source>
</evidence>
<dbReference type="InterPro" id="IPR013087">
    <property type="entry name" value="Znf_C2H2_type"/>
</dbReference>